<keyword evidence="1" id="KW-0812">Transmembrane</keyword>
<dbReference type="Pfam" id="PF19578">
    <property type="entry name" value="DUF6090"/>
    <property type="match status" value="1"/>
</dbReference>
<organism evidence="2 3">
    <name type="scientific">Parvularcula mediterranea</name>
    <dbReference type="NCBI Taxonomy" id="2732508"/>
    <lineage>
        <taxon>Bacteria</taxon>
        <taxon>Pseudomonadati</taxon>
        <taxon>Pseudomonadota</taxon>
        <taxon>Alphaproteobacteria</taxon>
        <taxon>Parvularculales</taxon>
        <taxon>Parvularculaceae</taxon>
        <taxon>Parvularcula</taxon>
    </lineage>
</organism>
<evidence type="ECO:0000313" key="2">
    <source>
        <dbReference type="EMBL" id="NNU16528.1"/>
    </source>
</evidence>
<gene>
    <name evidence="2" type="ORF">HK107_09370</name>
</gene>
<sequence>MILRRVMEHVRTQNWLAVGIDFVIVVVGVFIGIQLGNWNESAAERRQLDRQLIAFADELERNLDELSSYRDAKQARLDAINEVRAALAEADGDVEEDTLNAGLFAVTAVTNYRPETVAFDDLAASDAFSTLAGTPLREEISKWEADVVYLQRLDRDALEHRDHIALPFITEHLSFAAVLARGQVAQAAGFTPSSFKNDRVAPEDLRTLDGVLAIRFGTIALSVVVAERLMQQTEDLIDLLPQEGSR</sequence>
<keyword evidence="1" id="KW-0472">Membrane</keyword>
<evidence type="ECO:0000313" key="3">
    <source>
        <dbReference type="Proteomes" id="UP000536835"/>
    </source>
</evidence>
<dbReference type="AlphaFoldDB" id="A0A7Y3RLY4"/>
<keyword evidence="1" id="KW-1133">Transmembrane helix</keyword>
<dbReference type="RefSeq" id="WP_173199074.1">
    <property type="nucleotide sequence ID" value="NZ_JABFCX010000003.1"/>
</dbReference>
<reference evidence="2 3" key="1">
    <citation type="submission" date="2020-05" db="EMBL/GenBank/DDBJ databases">
        <title>Parvularcula mediterraneae sp. nov., isolated from polypropylene straw from shallow seawater of the seashore of Laganas in Zakynthos island, Greece.</title>
        <authorList>
            <person name="Szabo I."/>
            <person name="Al-Omari J."/>
            <person name="Rado J."/>
            <person name="Szerdahelyi G.S."/>
        </authorList>
    </citation>
    <scope>NUCLEOTIDE SEQUENCE [LARGE SCALE GENOMIC DNA]</scope>
    <source>
        <strain evidence="2 3">ZS-1/3</strain>
    </source>
</reference>
<comment type="caution">
    <text evidence="2">The sequence shown here is derived from an EMBL/GenBank/DDBJ whole genome shotgun (WGS) entry which is preliminary data.</text>
</comment>
<dbReference type="Proteomes" id="UP000536835">
    <property type="component" value="Unassembled WGS sequence"/>
</dbReference>
<feature type="transmembrane region" description="Helical" evidence="1">
    <location>
        <begin position="15"/>
        <end position="36"/>
    </location>
</feature>
<keyword evidence="3" id="KW-1185">Reference proteome</keyword>
<name>A0A7Y3RLY4_9PROT</name>
<dbReference type="EMBL" id="JABFCX010000003">
    <property type="protein sequence ID" value="NNU16528.1"/>
    <property type="molecule type" value="Genomic_DNA"/>
</dbReference>
<protein>
    <submittedName>
        <fullName evidence="2">Uncharacterized protein</fullName>
    </submittedName>
</protein>
<proteinExistence type="predicted"/>
<accession>A0A7Y3RLY4</accession>
<evidence type="ECO:0000256" key="1">
    <source>
        <dbReference type="SAM" id="Phobius"/>
    </source>
</evidence>
<dbReference type="InterPro" id="IPR045749">
    <property type="entry name" value="DUF6090"/>
</dbReference>